<sequence>MVKIMDPKHTPPVILQSNNPNLHSACIKQAAINGIQMSAAIKLIPAEMSTNFKNMAWACDLKQLRAQMKALPIRTAAHTAIMADAWNDKRVGSASLSISPISMSISTNPSRGMVVSVVKVFKSFPLG</sequence>
<organism evidence="1 2">
    <name type="scientific">Clytia hemisphaerica</name>
    <dbReference type="NCBI Taxonomy" id="252671"/>
    <lineage>
        <taxon>Eukaryota</taxon>
        <taxon>Metazoa</taxon>
        <taxon>Cnidaria</taxon>
        <taxon>Hydrozoa</taxon>
        <taxon>Hydroidolina</taxon>
        <taxon>Leptothecata</taxon>
        <taxon>Obeliida</taxon>
        <taxon>Clytiidae</taxon>
        <taxon>Clytia</taxon>
    </lineage>
</organism>
<dbReference type="EnsemblMetazoa" id="CLYHEMT014479.1">
    <property type="protein sequence ID" value="CLYHEMP014479.1"/>
    <property type="gene ID" value="CLYHEMG014479"/>
</dbReference>
<reference evidence="1" key="1">
    <citation type="submission" date="2021-01" db="UniProtKB">
        <authorList>
            <consortium name="EnsemblMetazoa"/>
        </authorList>
    </citation>
    <scope>IDENTIFICATION</scope>
</reference>
<name>A0A7M5WWZ8_9CNID</name>
<dbReference type="AlphaFoldDB" id="A0A7M5WWZ8"/>
<proteinExistence type="predicted"/>
<dbReference type="Proteomes" id="UP000594262">
    <property type="component" value="Unplaced"/>
</dbReference>
<evidence type="ECO:0000313" key="2">
    <source>
        <dbReference type="Proteomes" id="UP000594262"/>
    </source>
</evidence>
<evidence type="ECO:0000313" key="1">
    <source>
        <dbReference type="EnsemblMetazoa" id="CLYHEMP014479.1"/>
    </source>
</evidence>
<accession>A0A7M5WWZ8</accession>
<keyword evidence="2" id="KW-1185">Reference proteome</keyword>
<protein>
    <submittedName>
        <fullName evidence="1">Uncharacterized protein</fullName>
    </submittedName>
</protein>